<dbReference type="InterPro" id="IPR036513">
    <property type="entry name" value="STAS_dom_sf"/>
</dbReference>
<dbReference type="CDD" id="cd07043">
    <property type="entry name" value="STAS_anti-anti-sigma_factors"/>
    <property type="match status" value="1"/>
</dbReference>
<dbReference type="RefSeq" id="WP_192909314.1">
    <property type="nucleotide sequence ID" value="NZ_BJFL01000001.1"/>
</dbReference>
<dbReference type="InterPro" id="IPR003658">
    <property type="entry name" value="Anti-sigma_ant"/>
</dbReference>
<dbReference type="InterPro" id="IPR002645">
    <property type="entry name" value="STAS_dom"/>
</dbReference>
<gene>
    <name evidence="4" type="primary">rsbV</name>
    <name evidence="4" type="ORF">GTS_00570</name>
</gene>
<dbReference type="AlphaFoldDB" id="A0A4D4IZ92"/>
<accession>A0A4D4IZ92</accession>
<evidence type="ECO:0000256" key="2">
    <source>
        <dbReference type="RuleBase" id="RU003749"/>
    </source>
</evidence>
<reference evidence="5" key="1">
    <citation type="submission" date="2019-04" db="EMBL/GenBank/DDBJ databases">
        <title>Draft genome sequence of Pseudonocardiaceae bacterium SL3-2-4.</title>
        <authorList>
            <person name="Ningsih F."/>
            <person name="Yokota A."/>
            <person name="Sakai Y."/>
            <person name="Nanatani K."/>
            <person name="Yabe S."/>
            <person name="Oetari A."/>
            <person name="Sjamsuridzal W."/>
        </authorList>
    </citation>
    <scope>NUCLEOTIDE SEQUENCE [LARGE SCALE GENOMIC DNA]</scope>
    <source>
        <strain evidence="5">SL3-2-4</strain>
    </source>
</reference>
<organism evidence="4 5">
    <name type="scientific">Gandjariella thermophila</name>
    <dbReference type="NCBI Taxonomy" id="1931992"/>
    <lineage>
        <taxon>Bacteria</taxon>
        <taxon>Bacillati</taxon>
        <taxon>Actinomycetota</taxon>
        <taxon>Actinomycetes</taxon>
        <taxon>Pseudonocardiales</taxon>
        <taxon>Pseudonocardiaceae</taxon>
        <taxon>Gandjariella</taxon>
    </lineage>
</organism>
<keyword evidence="5" id="KW-1185">Reference proteome</keyword>
<evidence type="ECO:0000259" key="3">
    <source>
        <dbReference type="PROSITE" id="PS50801"/>
    </source>
</evidence>
<comment type="caution">
    <text evidence="4">The sequence shown here is derived from an EMBL/GenBank/DDBJ whole genome shotgun (WGS) entry which is preliminary data.</text>
</comment>
<name>A0A4D4IZ92_9PSEU</name>
<evidence type="ECO:0000313" key="4">
    <source>
        <dbReference type="EMBL" id="GDY28424.1"/>
    </source>
</evidence>
<evidence type="ECO:0000313" key="5">
    <source>
        <dbReference type="Proteomes" id="UP000298860"/>
    </source>
</evidence>
<sequence length="118" mass="12241">MPGLTPSDAWVQCRQEGNAVVATVGGEIDLAAVPVLQAEIEPHVKNGRPVVIDLRGVPFLDSAGLSGLVRLAELARDAGGSLRVVANRRSVVRVFRLTGVAESVGLSASLEEALSSSN</sequence>
<dbReference type="GO" id="GO:0043856">
    <property type="term" value="F:anti-sigma factor antagonist activity"/>
    <property type="evidence" value="ECO:0007669"/>
    <property type="project" value="InterPro"/>
</dbReference>
<dbReference type="SUPFAM" id="SSF52091">
    <property type="entry name" value="SpoIIaa-like"/>
    <property type="match status" value="1"/>
</dbReference>
<comment type="similarity">
    <text evidence="1 2">Belongs to the anti-sigma-factor antagonist family.</text>
</comment>
<dbReference type="Gene3D" id="3.30.750.24">
    <property type="entry name" value="STAS domain"/>
    <property type="match status" value="1"/>
</dbReference>
<feature type="domain" description="STAS" evidence="3">
    <location>
        <begin position="9"/>
        <end position="117"/>
    </location>
</feature>
<evidence type="ECO:0000256" key="1">
    <source>
        <dbReference type="ARBA" id="ARBA00009013"/>
    </source>
</evidence>
<protein>
    <recommendedName>
        <fullName evidence="2">Anti-sigma factor antagonist</fullName>
    </recommendedName>
</protein>
<dbReference type="Pfam" id="PF01740">
    <property type="entry name" value="STAS"/>
    <property type="match status" value="1"/>
</dbReference>
<dbReference type="Proteomes" id="UP000298860">
    <property type="component" value="Unassembled WGS sequence"/>
</dbReference>
<proteinExistence type="inferred from homology"/>
<dbReference type="PANTHER" id="PTHR33495">
    <property type="entry name" value="ANTI-SIGMA FACTOR ANTAGONIST TM_1081-RELATED-RELATED"/>
    <property type="match status" value="1"/>
</dbReference>
<dbReference type="PROSITE" id="PS50801">
    <property type="entry name" value="STAS"/>
    <property type="match status" value="1"/>
</dbReference>
<dbReference type="PANTHER" id="PTHR33495:SF2">
    <property type="entry name" value="ANTI-SIGMA FACTOR ANTAGONIST TM_1081-RELATED"/>
    <property type="match status" value="1"/>
</dbReference>
<dbReference type="NCBIfam" id="TIGR00377">
    <property type="entry name" value="ant_ant_sig"/>
    <property type="match status" value="1"/>
</dbReference>
<dbReference type="EMBL" id="BJFL01000001">
    <property type="protein sequence ID" value="GDY28424.1"/>
    <property type="molecule type" value="Genomic_DNA"/>
</dbReference>